<dbReference type="Gene3D" id="1.10.10.10">
    <property type="entry name" value="Winged helix-like DNA-binding domain superfamily/Winged helix DNA-binding domain"/>
    <property type="match status" value="1"/>
</dbReference>
<dbReference type="Pfam" id="PF01037">
    <property type="entry name" value="AsnC_trans_reg"/>
    <property type="match status" value="1"/>
</dbReference>
<comment type="caution">
    <text evidence="5">The sequence shown here is derived from an EMBL/GenBank/DDBJ whole genome shotgun (WGS) entry which is preliminary data.</text>
</comment>
<dbReference type="PROSITE" id="PS50956">
    <property type="entry name" value="HTH_ASNC_2"/>
    <property type="match status" value="1"/>
</dbReference>
<dbReference type="PANTHER" id="PTHR30154">
    <property type="entry name" value="LEUCINE-RESPONSIVE REGULATORY PROTEIN"/>
    <property type="match status" value="1"/>
</dbReference>
<keyword evidence="3" id="KW-0804">Transcription</keyword>
<dbReference type="InterPro" id="IPR019887">
    <property type="entry name" value="Tscrpt_reg_AsnC/Lrp_C"/>
</dbReference>
<dbReference type="SUPFAM" id="SSF54909">
    <property type="entry name" value="Dimeric alpha+beta barrel"/>
    <property type="match status" value="1"/>
</dbReference>
<dbReference type="InterPro" id="IPR036390">
    <property type="entry name" value="WH_DNA-bd_sf"/>
</dbReference>
<evidence type="ECO:0000256" key="3">
    <source>
        <dbReference type="ARBA" id="ARBA00023163"/>
    </source>
</evidence>
<evidence type="ECO:0000256" key="1">
    <source>
        <dbReference type="ARBA" id="ARBA00023015"/>
    </source>
</evidence>
<evidence type="ECO:0000313" key="6">
    <source>
        <dbReference type="Proteomes" id="UP000737171"/>
    </source>
</evidence>
<evidence type="ECO:0000259" key="4">
    <source>
        <dbReference type="PROSITE" id="PS50956"/>
    </source>
</evidence>
<dbReference type="SUPFAM" id="SSF46785">
    <property type="entry name" value="Winged helix' DNA-binding domain"/>
    <property type="match status" value="1"/>
</dbReference>
<keyword evidence="6" id="KW-1185">Reference proteome</keyword>
<reference evidence="5 6" key="1">
    <citation type="submission" date="2020-05" db="EMBL/GenBank/DDBJ databases">
        <title>Aquincola sp. isolate from soil.</title>
        <authorList>
            <person name="Han J."/>
            <person name="Kim D.-U."/>
        </authorList>
    </citation>
    <scope>NUCLEOTIDE SEQUENCE [LARGE SCALE GENOMIC DNA]</scope>
    <source>
        <strain evidence="5 6">S2</strain>
    </source>
</reference>
<protein>
    <submittedName>
        <fullName evidence="5">Lrp/AsnC family transcriptional regulator</fullName>
    </submittedName>
</protein>
<evidence type="ECO:0000313" key="5">
    <source>
        <dbReference type="EMBL" id="NRF70944.1"/>
    </source>
</evidence>
<accession>A0ABX2ER65</accession>
<dbReference type="Proteomes" id="UP000737171">
    <property type="component" value="Unassembled WGS sequence"/>
</dbReference>
<organism evidence="5 6">
    <name type="scientific">Pseudaquabacterium terrae</name>
    <dbReference type="NCBI Taxonomy" id="2732868"/>
    <lineage>
        <taxon>Bacteria</taxon>
        <taxon>Pseudomonadati</taxon>
        <taxon>Pseudomonadota</taxon>
        <taxon>Betaproteobacteria</taxon>
        <taxon>Burkholderiales</taxon>
        <taxon>Sphaerotilaceae</taxon>
        <taxon>Pseudaquabacterium</taxon>
    </lineage>
</organism>
<dbReference type="PANTHER" id="PTHR30154:SF53">
    <property type="entry name" value="HTH-TYPE TRANSCRIPTIONAL REGULATOR LRPC"/>
    <property type="match status" value="1"/>
</dbReference>
<gene>
    <name evidence="5" type="ORF">HLB44_28455</name>
</gene>
<dbReference type="InterPro" id="IPR011008">
    <property type="entry name" value="Dimeric_a/b-barrel"/>
</dbReference>
<dbReference type="RefSeq" id="WP_173131056.1">
    <property type="nucleotide sequence ID" value="NZ_JABRWJ010000009.1"/>
</dbReference>
<dbReference type="PRINTS" id="PR00033">
    <property type="entry name" value="HTHASNC"/>
</dbReference>
<feature type="domain" description="HTH asnC-type" evidence="4">
    <location>
        <begin position="1"/>
        <end position="64"/>
    </location>
</feature>
<sequence length="140" mass="15514">MDDKDRQLLQLLLQDARTPLKTLAAEVGLARSSVRERIAKLEGAGVIRGYRAELGEALEPAAVRAFLLLRLQRTPLPDTIRRINALAGTRRCYSVSGDIDLVVEVAVTTMRELNDHRDAVARLDGVADVTTMPVLRVERE</sequence>
<dbReference type="Pfam" id="PF13404">
    <property type="entry name" value="HTH_AsnC-type"/>
    <property type="match status" value="1"/>
</dbReference>
<keyword evidence="1" id="KW-0805">Transcription regulation</keyword>
<proteinExistence type="predicted"/>
<keyword evidence="2" id="KW-0238">DNA-binding</keyword>
<dbReference type="Gene3D" id="3.30.70.920">
    <property type="match status" value="1"/>
</dbReference>
<dbReference type="InterPro" id="IPR000485">
    <property type="entry name" value="AsnC-type_HTH_dom"/>
</dbReference>
<dbReference type="EMBL" id="JABRWJ010000009">
    <property type="protein sequence ID" value="NRF70944.1"/>
    <property type="molecule type" value="Genomic_DNA"/>
</dbReference>
<dbReference type="InterPro" id="IPR036388">
    <property type="entry name" value="WH-like_DNA-bd_sf"/>
</dbReference>
<dbReference type="SMART" id="SM00344">
    <property type="entry name" value="HTH_ASNC"/>
    <property type="match status" value="1"/>
</dbReference>
<dbReference type="InterPro" id="IPR019888">
    <property type="entry name" value="Tscrpt_reg_AsnC-like"/>
</dbReference>
<evidence type="ECO:0000256" key="2">
    <source>
        <dbReference type="ARBA" id="ARBA00023125"/>
    </source>
</evidence>
<name>A0ABX2ER65_9BURK</name>